<accession>A0AAQ3SQY2</accession>
<proteinExistence type="predicted"/>
<dbReference type="AlphaFoldDB" id="A0AAQ3SQY2"/>
<dbReference type="EMBL" id="CP144746">
    <property type="protein sequence ID" value="WVZ58554.1"/>
    <property type="molecule type" value="Genomic_DNA"/>
</dbReference>
<evidence type="ECO:0000313" key="2">
    <source>
        <dbReference type="Proteomes" id="UP001341281"/>
    </source>
</evidence>
<keyword evidence="2" id="KW-1185">Reference proteome</keyword>
<evidence type="ECO:0000313" key="1">
    <source>
        <dbReference type="EMBL" id="WVZ58554.1"/>
    </source>
</evidence>
<sequence>MGAGARYLREWSAEIRILTLRFSPSRRRRASAIERAGLRNSSLFELLHREKANKVFGKRSARLLAVFTTGRPSSSTAGGYRRRLLHGLLHRAAYDTRDVRDTVIVNVIPDNF</sequence>
<reference evidence="1 2" key="1">
    <citation type="submission" date="2024-02" db="EMBL/GenBank/DDBJ databases">
        <title>High-quality chromosome-scale genome assembly of Pensacola bahiagrass (Paspalum notatum Flugge var. saurae).</title>
        <authorList>
            <person name="Vega J.M."/>
            <person name="Podio M."/>
            <person name="Orjuela J."/>
            <person name="Siena L.A."/>
            <person name="Pessino S.C."/>
            <person name="Combes M.C."/>
            <person name="Mariac C."/>
            <person name="Albertini E."/>
            <person name="Pupilli F."/>
            <person name="Ortiz J.P.A."/>
            <person name="Leblanc O."/>
        </authorList>
    </citation>
    <scope>NUCLEOTIDE SEQUENCE [LARGE SCALE GENOMIC DNA]</scope>
    <source>
        <strain evidence="1">R1</strain>
        <tissue evidence="1">Leaf</tissue>
    </source>
</reference>
<protein>
    <submittedName>
        <fullName evidence="1">Uncharacterized protein</fullName>
    </submittedName>
</protein>
<organism evidence="1 2">
    <name type="scientific">Paspalum notatum var. saurae</name>
    <dbReference type="NCBI Taxonomy" id="547442"/>
    <lineage>
        <taxon>Eukaryota</taxon>
        <taxon>Viridiplantae</taxon>
        <taxon>Streptophyta</taxon>
        <taxon>Embryophyta</taxon>
        <taxon>Tracheophyta</taxon>
        <taxon>Spermatophyta</taxon>
        <taxon>Magnoliopsida</taxon>
        <taxon>Liliopsida</taxon>
        <taxon>Poales</taxon>
        <taxon>Poaceae</taxon>
        <taxon>PACMAD clade</taxon>
        <taxon>Panicoideae</taxon>
        <taxon>Andropogonodae</taxon>
        <taxon>Paspaleae</taxon>
        <taxon>Paspalinae</taxon>
        <taxon>Paspalum</taxon>
    </lineage>
</organism>
<name>A0AAQ3SQY2_PASNO</name>
<dbReference type="Proteomes" id="UP001341281">
    <property type="component" value="Chromosome 02"/>
</dbReference>
<gene>
    <name evidence="1" type="ORF">U9M48_008818</name>
</gene>